<reference evidence="3" key="1">
    <citation type="submission" date="2021-02" db="EMBL/GenBank/DDBJ databases">
        <authorList>
            <person name="Dougan E. K."/>
            <person name="Rhodes N."/>
            <person name="Thang M."/>
            <person name="Chan C."/>
        </authorList>
    </citation>
    <scope>NUCLEOTIDE SEQUENCE</scope>
</reference>
<comment type="caution">
    <text evidence="3">The sequence shown here is derived from an EMBL/GenBank/DDBJ whole genome shotgun (WGS) entry which is preliminary data.</text>
</comment>
<dbReference type="AlphaFoldDB" id="A0A813E9H2"/>
<sequence>EYSEIRRELAVASATGACLTFLTAPTGAAASESAGSSPSPGIRAGMARRRLEAASAAERESPQKKDESAAKPPSFSDVSPSGSPIERKPTSPTAPSDRSTPTSSAQGRSTPTTSSVLGSIGRTEPVSVKNTFIDIRDEEEYQDFRFSKSDPTPMINWHRDQHFPPAEAPREPKGMSPYTPGCLGGVDLSSAIRGNSDLNSSGEWGSAKSLSGGGHEDSHGKSLSGGSDSLARRAESDRKKHLRGVKESSAENLHDPRLVDHGDLGGQDGQNQTLEQQEQREQVQKEQQLQKEQAKREEEQEFENRRQQQELQQRQQHELQQRQHQELQQQQEQELQQQQQQDFQQRQQQELQQRQHQELQQRQEQELQQRQQQELQQQQQQEFQQRQQQEFQQRQQQELQQRQQQELQQRQQQEFQQRQQPYLLQTAQDSPQIQQQQQRQQQQQPPHPAAASVSQLPPRPVQGPQPVSTVGPLPPGALPPGPVIAAPVEQLVQPRQPPPASGASPAGAYQDQQSDGDTGSSEPG</sequence>
<feature type="non-terminal residue" evidence="3">
    <location>
        <position position="524"/>
    </location>
</feature>
<gene>
    <name evidence="3" type="ORF">PGLA1383_LOCUS14157</name>
</gene>
<feature type="region of interest" description="Disordered" evidence="2">
    <location>
        <begin position="394"/>
        <end position="524"/>
    </location>
</feature>
<feature type="compositionally biased region" description="Basic and acidic residues" evidence="2">
    <location>
        <begin position="157"/>
        <end position="173"/>
    </location>
</feature>
<protein>
    <submittedName>
        <fullName evidence="3">Uncharacterized protein</fullName>
    </submittedName>
</protein>
<dbReference type="EMBL" id="CAJNNV010008002">
    <property type="protein sequence ID" value="CAE8595650.1"/>
    <property type="molecule type" value="Genomic_DNA"/>
</dbReference>
<feature type="compositionally biased region" description="Basic and acidic residues" evidence="2">
    <location>
        <begin position="277"/>
        <end position="308"/>
    </location>
</feature>
<feature type="compositionally biased region" description="Pro residues" evidence="2">
    <location>
        <begin position="472"/>
        <end position="482"/>
    </location>
</feature>
<feature type="compositionally biased region" description="Low complexity" evidence="2">
    <location>
        <begin position="394"/>
        <end position="455"/>
    </location>
</feature>
<organism evidence="3 4">
    <name type="scientific">Polarella glacialis</name>
    <name type="common">Dinoflagellate</name>
    <dbReference type="NCBI Taxonomy" id="89957"/>
    <lineage>
        <taxon>Eukaryota</taxon>
        <taxon>Sar</taxon>
        <taxon>Alveolata</taxon>
        <taxon>Dinophyceae</taxon>
        <taxon>Suessiales</taxon>
        <taxon>Suessiaceae</taxon>
        <taxon>Polarella</taxon>
    </lineage>
</organism>
<feature type="compositionally biased region" description="Polar residues" evidence="2">
    <location>
        <begin position="510"/>
        <end position="524"/>
    </location>
</feature>
<feature type="non-terminal residue" evidence="3">
    <location>
        <position position="1"/>
    </location>
</feature>
<feature type="compositionally biased region" description="Low complexity" evidence="2">
    <location>
        <begin position="27"/>
        <end position="41"/>
    </location>
</feature>
<dbReference type="InterPro" id="IPR051483">
    <property type="entry name" value="MAP7_domain-containing"/>
</dbReference>
<dbReference type="Proteomes" id="UP000654075">
    <property type="component" value="Unassembled WGS sequence"/>
</dbReference>
<feature type="compositionally biased region" description="Polar residues" evidence="2">
    <location>
        <begin position="90"/>
        <end position="117"/>
    </location>
</feature>
<evidence type="ECO:0000256" key="1">
    <source>
        <dbReference type="ARBA" id="ARBA00023054"/>
    </source>
</evidence>
<feature type="compositionally biased region" description="Basic and acidic residues" evidence="2">
    <location>
        <begin position="315"/>
        <end position="325"/>
    </location>
</feature>
<evidence type="ECO:0000313" key="4">
    <source>
        <dbReference type="Proteomes" id="UP000654075"/>
    </source>
</evidence>
<dbReference type="GO" id="GO:0000226">
    <property type="term" value="P:microtubule cytoskeleton organization"/>
    <property type="evidence" value="ECO:0007669"/>
    <property type="project" value="TreeGrafter"/>
</dbReference>
<dbReference type="PANTHER" id="PTHR15073">
    <property type="entry name" value="MICROTUBULE-ASSOCIATED PROTEIN"/>
    <property type="match status" value="1"/>
</dbReference>
<accession>A0A813E9H2</accession>
<dbReference type="PANTHER" id="PTHR15073:SF1">
    <property type="entry name" value="RETICULOCYTE-BINDING PROTEIN HOMOLOG 2A"/>
    <property type="match status" value="1"/>
</dbReference>
<evidence type="ECO:0000313" key="3">
    <source>
        <dbReference type="EMBL" id="CAE8595650.1"/>
    </source>
</evidence>
<dbReference type="GO" id="GO:0015630">
    <property type="term" value="C:microtubule cytoskeleton"/>
    <property type="evidence" value="ECO:0007669"/>
    <property type="project" value="TreeGrafter"/>
</dbReference>
<keyword evidence="4" id="KW-1185">Reference proteome</keyword>
<feature type="compositionally biased region" description="Basic and acidic residues" evidence="2">
    <location>
        <begin position="49"/>
        <end position="69"/>
    </location>
</feature>
<feature type="region of interest" description="Disordered" evidence="2">
    <location>
        <begin position="27"/>
        <end position="334"/>
    </location>
</feature>
<keyword evidence="1" id="KW-0175">Coiled coil</keyword>
<feature type="compositionally biased region" description="Polar residues" evidence="2">
    <location>
        <begin position="192"/>
        <end position="203"/>
    </location>
</feature>
<feature type="compositionally biased region" description="Basic and acidic residues" evidence="2">
    <location>
        <begin position="230"/>
        <end position="263"/>
    </location>
</feature>
<evidence type="ECO:0000256" key="2">
    <source>
        <dbReference type="SAM" id="MobiDB-lite"/>
    </source>
</evidence>
<name>A0A813E9H2_POLGL</name>
<proteinExistence type="predicted"/>